<evidence type="ECO:0000256" key="1">
    <source>
        <dbReference type="ARBA" id="ARBA00001576"/>
    </source>
</evidence>
<dbReference type="EMBL" id="HG807656">
    <property type="protein sequence ID" value="CDW60989.1"/>
    <property type="molecule type" value="Genomic_DNA"/>
</dbReference>
<proteinExistence type="inferred from homology"/>
<reference evidence="7" key="2">
    <citation type="submission" date="2014-03" db="EMBL/GenBank/DDBJ databases">
        <title>The whipworm genome and dual-species transcriptomics of an intimate host-pathogen interaction.</title>
        <authorList>
            <person name="Foth B.J."/>
            <person name="Tsai I.J."/>
            <person name="Reid A.J."/>
            <person name="Bancroft A.J."/>
            <person name="Nichol S."/>
            <person name="Tracey A."/>
            <person name="Holroyd N."/>
            <person name="Cotton J.A."/>
            <person name="Stanley E.J."/>
            <person name="Zarowiecki M."/>
            <person name="Liu J.Z."/>
            <person name="Huckvale T."/>
            <person name="Cooper P.J."/>
            <person name="Grencis R.K."/>
            <person name="Berriman M."/>
        </authorList>
    </citation>
    <scope>NUCLEOTIDE SEQUENCE [LARGE SCALE GENOMIC DNA]</scope>
</reference>
<dbReference type="AlphaFoldDB" id="A0A077ZMK3"/>
<gene>
    <name evidence="7" type="ORF">TTRE_0000939801</name>
</gene>
<keyword evidence="8" id="KW-1185">Reference proteome</keyword>
<dbReference type="Pfam" id="PF01204">
    <property type="entry name" value="Trehalase"/>
    <property type="match status" value="1"/>
</dbReference>
<comment type="similarity">
    <text evidence="2">Belongs to the glycosyl hydrolase 37 family.</text>
</comment>
<evidence type="ECO:0000256" key="4">
    <source>
        <dbReference type="ARBA" id="ARBA00019905"/>
    </source>
</evidence>
<dbReference type="EC" id="3.2.1.28" evidence="3"/>
<dbReference type="SUPFAM" id="SSF48208">
    <property type="entry name" value="Six-hairpin glycosidases"/>
    <property type="match status" value="1"/>
</dbReference>
<evidence type="ECO:0000256" key="5">
    <source>
        <dbReference type="ARBA" id="ARBA00030473"/>
    </source>
</evidence>
<evidence type="ECO:0000313" key="7">
    <source>
        <dbReference type="EMBL" id="CDW60989.1"/>
    </source>
</evidence>
<comment type="catalytic activity">
    <reaction evidence="1">
        <text>alpha,alpha-trehalose + H2O = alpha-D-glucose + beta-D-glucose</text>
        <dbReference type="Rhea" id="RHEA:32675"/>
        <dbReference type="ChEBI" id="CHEBI:15377"/>
        <dbReference type="ChEBI" id="CHEBI:15903"/>
        <dbReference type="ChEBI" id="CHEBI:16551"/>
        <dbReference type="ChEBI" id="CHEBI:17925"/>
        <dbReference type="EC" id="3.2.1.28"/>
    </reaction>
</comment>
<dbReference type="GO" id="GO:0005993">
    <property type="term" value="P:trehalose catabolic process"/>
    <property type="evidence" value="ECO:0007669"/>
    <property type="project" value="TreeGrafter"/>
</dbReference>
<sequence>MQFPDLFEEKLPQALNDSLFELHTIWLSLCRKVREDVGANKELNSLLYVPHQFIIPGSRFREFYYWDTFWTIKGLLASNMFSTVPGMIKNLAYIVDMHGFIPNGGRVCFLFRSQPPLFIRMVYEYVSVTGDLDFATDLMAAMEEKFDFWLRNGSTVSSRITRAFGHLKILKNFALYEIAL</sequence>
<dbReference type="GO" id="GO:0004555">
    <property type="term" value="F:alpha,alpha-trehalase activity"/>
    <property type="evidence" value="ECO:0007669"/>
    <property type="project" value="UniProtKB-EC"/>
</dbReference>
<reference evidence="7" key="1">
    <citation type="submission" date="2014-01" db="EMBL/GenBank/DDBJ databases">
        <authorList>
            <person name="Aslett M."/>
        </authorList>
    </citation>
    <scope>NUCLEOTIDE SEQUENCE</scope>
</reference>
<dbReference type="OrthoDB" id="3542292at2759"/>
<evidence type="ECO:0000256" key="3">
    <source>
        <dbReference type="ARBA" id="ARBA00012757"/>
    </source>
</evidence>
<dbReference type="PANTHER" id="PTHR23403">
    <property type="entry name" value="TREHALASE"/>
    <property type="match status" value="1"/>
</dbReference>
<dbReference type="STRING" id="36087.A0A077ZMK3"/>
<evidence type="ECO:0000256" key="6">
    <source>
        <dbReference type="ARBA" id="ARBA00031637"/>
    </source>
</evidence>
<evidence type="ECO:0000256" key="2">
    <source>
        <dbReference type="ARBA" id="ARBA00005615"/>
    </source>
</evidence>
<name>A0A077ZMK3_TRITR</name>
<dbReference type="InterPro" id="IPR001661">
    <property type="entry name" value="Glyco_hydro_37"/>
</dbReference>
<dbReference type="InterPro" id="IPR008928">
    <property type="entry name" value="6-hairpin_glycosidase_sf"/>
</dbReference>
<accession>A0A077ZMK3</accession>
<evidence type="ECO:0000313" key="8">
    <source>
        <dbReference type="Proteomes" id="UP000030665"/>
    </source>
</evidence>
<dbReference type="Proteomes" id="UP000030665">
    <property type="component" value="Unassembled WGS sequence"/>
</dbReference>
<protein>
    <recommendedName>
        <fullName evidence="4">Trehalase</fullName>
        <ecNumber evidence="3">3.2.1.28</ecNumber>
    </recommendedName>
    <alternativeName>
        <fullName evidence="5">Alpha,alpha-trehalase</fullName>
    </alternativeName>
    <alternativeName>
        <fullName evidence="6">Alpha,alpha-trehalose glucohydrolase</fullName>
    </alternativeName>
</protein>
<dbReference type="PANTHER" id="PTHR23403:SF1">
    <property type="entry name" value="TREHALASE"/>
    <property type="match status" value="1"/>
</dbReference>
<dbReference type="Gene3D" id="1.50.10.10">
    <property type="match status" value="1"/>
</dbReference>
<organism evidence="7 8">
    <name type="scientific">Trichuris trichiura</name>
    <name type="common">Whipworm</name>
    <name type="synonym">Trichocephalus trichiurus</name>
    <dbReference type="NCBI Taxonomy" id="36087"/>
    <lineage>
        <taxon>Eukaryota</taxon>
        <taxon>Metazoa</taxon>
        <taxon>Ecdysozoa</taxon>
        <taxon>Nematoda</taxon>
        <taxon>Enoplea</taxon>
        <taxon>Dorylaimia</taxon>
        <taxon>Trichinellida</taxon>
        <taxon>Trichuridae</taxon>
        <taxon>Trichuris</taxon>
    </lineage>
</organism>
<dbReference type="InterPro" id="IPR012341">
    <property type="entry name" value="6hp_glycosidase-like_sf"/>
</dbReference>